<dbReference type="InterPro" id="IPR033788">
    <property type="entry name" value="VbhA-like"/>
</dbReference>
<dbReference type="NCBIfam" id="NF038310">
    <property type="entry name" value="lysogeny_AimR"/>
    <property type="match status" value="1"/>
</dbReference>
<keyword evidence="1" id="KW-0675">Receptor</keyword>
<sequence>MEDVRVFLFNKIEDRDDLDDRKVAEYLKVSTKQVQNLREGKRDLTFRHLLVLSSLVDPENYNERIKEWVGKIDKYDCTRNAFEYAAIIRDVDFLDSHIAAHAHEKRTVIEKYVKVYSFISNYLKGNIDYQKIGVELDKLSNISDPTLKILVDIYSCIDLLQRREFSYVLTKASKIERDIKMMSKSQLFAQECYLYRISEVLAFAHLFSNNLEEARHYSAILLNANINKRVNSDALYVIGMTYLLSNEKLCLEYLKQSKEVAKELEIPRFISYANFNYNFAKILLSKEVDPDAHESLIAFERFNRGEITYEEAEQKIKEFEDVDMINYFESKADIYKKFCDFVANSNLFYASIITRDLVHLGEGTKFIESLTKNLKKSKEEKGEVIFEEDFISCFNVGCGCVRSVCA</sequence>
<dbReference type="CDD" id="cd11586">
    <property type="entry name" value="VbhA_like"/>
    <property type="match status" value="1"/>
</dbReference>
<evidence type="ECO:0000313" key="2">
    <source>
        <dbReference type="Proteomes" id="UP001216709"/>
    </source>
</evidence>
<proteinExistence type="predicted"/>
<organism evidence="1 2">
    <name type="scientific">Bacillus paralicheniformis</name>
    <dbReference type="NCBI Taxonomy" id="1648923"/>
    <lineage>
        <taxon>Bacteria</taxon>
        <taxon>Bacillati</taxon>
        <taxon>Bacillota</taxon>
        <taxon>Bacilli</taxon>
        <taxon>Bacillales</taxon>
        <taxon>Bacillaceae</taxon>
        <taxon>Bacillus</taxon>
    </lineage>
</organism>
<dbReference type="AlphaFoldDB" id="A0AAW6KIQ5"/>
<dbReference type="RefSeq" id="WP_247069538.1">
    <property type="nucleotide sequence ID" value="NZ_JARAFO010000155.1"/>
</dbReference>
<evidence type="ECO:0000313" key="1">
    <source>
        <dbReference type="EMBL" id="MDE1454608.1"/>
    </source>
</evidence>
<comment type="caution">
    <text evidence="1">The sequence shown here is derived from an EMBL/GenBank/DDBJ whole genome shotgun (WGS) entry which is preliminary data.</text>
</comment>
<gene>
    <name evidence="1" type="ORF">PVN32_20895</name>
</gene>
<dbReference type="Proteomes" id="UP001216709">
    <property type="component" value="Unassembled WGS sequence"/>
</dbReference>
<dbReference type="InterPro" id="IPR047705">
    <property type="entry name" value="AimR-like"/>
</dbReference>
<reference evidence="1" key="1">
    <citation type="submission" date="2022-12" db="EMBL/GenBank/DDBJ databases">
        <title>Draft Genome Sequences of Bacillus licheniformis and Bacillus paralicheniformis strains isolated from Irish skim milk powders.</title>
        <authorList>
            <person name="Lourenco A."/>
            <person name="Li F."/>
            <person name="Geraldine D."/>
            <person name="Tobin J.T."/>
            <person name="Butler F."/>
            <person name="Jordan K."/>
            <person name="Obrien T."/>
        </authorList>
    </citation>
    <scope>NUCLEOTIDE SEQUENCE</scope>
    <source>
        <strain evidence="1">3370</strain>
    </source>
</reference>
<accession>A0AAW6KIQ5</accession>
<dbReference type="Pfam" id="PF22871">
    <property type="entry name" value="AimR"/>
    <property type="match status" value="1"/>
</dbReference>
<dbReference type="EMBL" id="JARAFO010000155">
    <property type="protein sequence ID" value="MDE1454608.1"/>
    <property type="molecule type" value="Genomic_DNA"/>
</dbReference>
<protein>
    <submittedName>
        <fullName evidence="1">AimR family lysis-lysogeny pheromone receptor</fullName>
    </submittedName>
</protein>
<name>A0AAW6KIQ5_9BACI</name>